<gene>
    <name evidence="1" type="ORF">AWRI1631_90550</name>
</gene>
<evidence type="ECO:0000313" key="2">
    <source>
        <dbReference type="Proteomes" id="UP000008988"/>
    </source>
</evidence>
<organism evidence="1 2">
    <name type="scientific">Saccharomyces cerevisiae (strain AWRI1631)</name>
    <name type="common">Baker's yeast</name>
    <dbReference type="NCBI Taxonomy" id="545124"/>
    <lineage>
        <taxon>Eukaryota</taxon>
        <taxon>Fungi</taxon>
        <taxon>Dikarya</taxon>
        <taxon>Ascomycota</taxon>
        <taxon>Saccharomycotina</taxon>
        <taxon>Saccharomycetes</taxon>
        <taxon>Saccharomycetales</taxon>
        <taxon>Saccharomycetaceae</taxon>
        <taxon>Saccharomyces</taxon>
    </lineage>
</organism>
<comment type="caution">
    <text evidence="1">The sequence shown here is derived from an EMBL/GenBank/DDBJ whole genome shotgun (WGS) entry which is preliminary data.</text>
</comment>
<evidence type="ECO:0000313" key="1">
    <source>
        <dbReference type="EMBL" id="EDZ71552.1"/>
    </source>
</evidence>
<name>B5VKJ6_YEAS6</name>
<dbReference type="Proteomes" id="UP000008988">
    <property type="component" value="Unassembled WGS sequence"/>
</dbReference>
<dbReference type="EMBL" id="ABSV01001190">
    <property type="protein sequence ID" value="EDZ71552.1"/>
    <property type="molecule type" value="Genomic_DNA"/>
</dbReference>
<sequence length="37" mass="4499">MQFLHSRIKQKTSIFTILSFLFVPFLQLEARKKERNC</sequence>
<proteinExistence type="predicted"/>
<reference evidence="1 2" key="1">
    <citation type="journal article" date="2008" name="FEMS Yeast Res.">
        <title>Comparative genome analysis of a Saccharomyces cerevisiae wine strain.</title>
        <authorList>
            <person name="Borneman A.R."/>
            <person name="Forgan A.H."/>
            <person name="Pretorius I.S."/>
            <person name="Chambers P.J."/>
        </authorList>
    </citation>
    <scope>NUCLEOTIDE SEQUENCE [LARGE SCALE GENOMIC DNA]</scope>
    <source>
        <strain evidence="1 2">AWRI1631</strain>
    </source>
</reference>
<protein>
    <submittedName>
        <fullName evidence="1">Uncharacterized protein</fullName>
    </submittedName>
</protein>
<accession>B5VKJ6</accession>
<dbReference type="AlphaFoldDB" id="B5VKJ6"/>